<keyword evidence="1" id="KW-1133">Transmembrane helix</keyword>
<feature type="transmembrane region" description="Helical" evidence="1">
    <location>
        <begin position="290"/>
        <end position="314"/>
    </location>
</feature>
<dbReference type="EMBL" id="PEVZ01000027">
    <property type="protein sequence ID" value="PIU74402.1"/>
    <property type="molecule type" value="Genomic_DNA"/>
</dbReference>
<evidence type="ECO:0000256" key="2">
    <source>
        <dbReference type="SAM" id="SignalP"/>
    </source>
</evidence>
<feature type="transmembrane region" description="Helical" evidence="1">
    <location>
        <begin position="161"/>
        <end position="186"/>
    </location>
</feature>
<feature type="transmembrane region" description="Helical" evidence="1">
    <location>
        <begin position="363"/>
        <end position="383"/>
    </location>
</feature>
<keyword evidence="1" id="KW-0812">Transmembrane</keyword>
<feature type="transmembrane region" description="Helical" evidence="1">
    <location>
        <begin position="262"/>
        <end position="283"/>
    </location>
</feature>
<evidence type="ECO:0000313" key="3">
    <source>
        <dbReference type="EMBL" id="PIU74402.1"/>
    </source>
</evidence>
<feature type="transmembrane region" description="Helical" evidence="1">
    <location>
        <begin position="131"/>
        <end position="149"/>
    </location>
</feature>
<evidence type="ECO:0000313" key="4">
    <source>
        <dbReference type="Proteomes" id="UP000229001"/>
    </source>
</evidence>
<protein>
    <submittedName>
        <fullName evidence="3">Uncharacterized protein</fullName>
    </submittedName>
</protein>
<comment type="caution">
    <text evidence="3">The sequence shown here is derived from an EMBL/GenBank/DDBJ whole genome shotgun (WGS) entry which is preliminary data.</text>
</comment>
<reference evidence="4" key="1">
    <citation type="submission" date="2017-09" db="EMBL/GenBank/DDBJ databases">
        <title>Depth-based differentiation of microbial function through sediment-hosted aquifers and enrichment of novel symbionts in the deep terrestrial subsurface.</title>
        <authorList>
            <person name="Probst A.J."/>
            <person name="Ladd B."/>
            <person name="Jarett J.K."/>
            <person name="Geller-Mcgrath D.E."/>
            <person name="Sieber C.M.K."/>
            <person name="Emerson J.B."/>
            <person name="Anantharaman K."/>
            <person name="Thomas B.C."/>
            <person name="Malmstrom R."/>
            <person name="Stieglmeier M."/>
            <person name="Klingl A."/>
            <person name="Woyke T."/>
            <person name="Ryan C.M."/>
            <person name="Banfield J.F."/>
        </authorList>
    </citation>
    <scope>NUCLEOTIDE SEQUENCE [LARGE SCALE GENOMIC DNA]</scope>
</reference>
<dbReference type="Proteomes" id="UP000229001">
    <property type="component" value="Unassembled WGS sequence"/>
</dbReference>
<accession>A0A2M7AUW6</accession>
<gene>
    <name evidence="3" type="ORF">COS77_01705</name>
</gene>
<proteinExistence type="predicted"/>
<organism evidence="3 4">
    <name type="scientific">Candidatus Roizmanbacteria bacterium CG06_land_8_20_14_3_00_34_14</name>
    <dbReference type="NCBI Taxonomy" id="1974848"/>
    <lineage>
        <taxon>Bacteria</taxon>
        <taxon>Candidatus Roizmaniibacteriota</taxon>
    </lineage>
</organism>
<name>A0A2M7AUW6_9BACT</name>
<evidence type="ECO:0000256" key="1">
    <source>
        <dbReference type="SAM" id="Phobius"/>
    </source>
</evidence>
<keyword evidence="2" id="KW-0732">Signal</keyword>
<sequence>MNRFNWAKNILVIFTSFFLLAGLSPVFAQTTPIPTETPPLLCPNKSGQRGVCSAELDAIYQEQGKGEECTADYEKFKSDPAKYHIWIEDSEVTTQGKSNDRARQFIYWVTTHAANDNHPILTKIWGTARNLSYFFVVLTAALLGLGIIIGQRTNFETGIKLWPAISKILVSILYIAFSATIVITIVQLSEVMMKFFIENLGGGDLFNIYFSGISNEKNYVNFIGCRDLNIRVQEAVKTEMFLLKLTNISYYFMGGMLLLRKIILWFLLFVSPFLAILLSFAFIKNVGMIWIGVFFQWIFYGPLLALFLGGMASIWKYGIPFIFDFSRVDTVAGYVYPSAISILYGGPAQQLSMTNNGNYIDTFVEYIITLIMLWAVTFFPWWLLRIYRDYCCEGINAMKNIMLSNLNPGHPNGPPPPPSPTPIPININSNVGVEMKIPRETGATVKTRIETIEEIKRAKTEDISRSLNIKATNLTDIAHFETNKTLNETTNKNINYLKNPIQASTPAERQKYMNIRSELSSRAAKSDFAARQVINVFTATKTEQSHIRQNIITSLPKMVPVTQVVSFKVKISPEKTQQISRAITNTVINNKTTIDIISQKSGVGPEKTTQVLNSFHQNINTPATEVAQKISDDTKIEKAKVTSVIKEFSVQLRSDEKISQAVAKDNNLDSDQVKKVIEAQHLVVSEPEKNIEQTVTIPKTVSIDEYEEVKKMWTRQYEKGEVPLTENLKTRSAWVEQDIVIITNTLNKLLSSDEETKQQGLDDVGYILPIFLVNNLTGEQLLAYLKAKIEAARTVKDLLDREKEVTERLKAGAEEKVDVMKPKMKEAEKTMELKQELKEELPN</sequence>
<keyword evidence="1" id="KW-0472">Membrane</keyword>
<feature type="chain" id="PRO_5016461593" evidence="2">
    <location>
        <begin position="29"/>
        <end position="843"/>
    </location>
</feature>
<dbReference type="AlphaFoldDB" id="A0A2M7AUW6"/>
<feature type="signal peptide" evidence="2">
    <location>
        <begin position="1"/>
        <end position="28"/>
    </location>
</feature>